<accession>A0A319DDE1</accession>
<gene>
    <name evidence="2" type="ORF">BO71DRAFT_202139</name>
</gene>
<keyword evidence="1" id="KW-0812">Transmembrane</keyword>
<organism evidence="2 3">
    <name type="scientific">Aspergillus ellipticus CBS 707.79</name>
    <dbReference type="NCBI Taxonomy" id="1448320"/>
    <lineage>
        <taxon>Eukaryota</taxon>
        <taxon>Fungi</taxon>
        <taxon>Dikarya</taxon>
        <taxon>Ascomycota</taxon>
        <taxon>Pezizomycotina</taxon>
        <taxon>Eurotiomycetes</taxon>
        <taxon>Eurotiomycetidae</taxon>
        <taxon>Eurotiales</taxon>
        <taxon>Aspergillaceae</taxon>
        <taxon>Aspergillus</taxon>
        <taxon>Aspergillus subgen. Circumdati</taxon>
    </lineage>
</organism>
<sequence length="68" mass="7832">MSISWDLLVASPSRRRHVGFCPYLGVGISMLFRAYVSPTVVVRTRLRSQDRLRAGWRGREADVDRKAR</sequence>
<keyword evidence="1" id="KW-1133">Transmembrane helix</keyword>
<evidence type="ECO:0000256" key="1">
    <source>
        <dbReference type="SAM" id="Phobius"/>
    </source>
</evidence>
<keyword evidence="1" id="KW-0472">Membrane</keyword>
<feature type="transmembrane region" description="Helical" evidence="1">
    <location>
        <begin position="20"/>
        <end position="42"/>
    </location>
</feature>
<evidence type="ECO:0000313" key="2">
    <source>
        <dbReference type="EMBL" id="PYH95415.1"/>
    </source>
</evidence>
<name>A0A319DDE1_9EURO</name>
<keyword evidence="3" id="KW-1185">Reference proteome</keyword>
<reference evidence="2 3" key="1">
    <citation type="submission" date="2018-02" db="EMBL/GenBank/DDBJ databases">
        <title>The genomes of Aspergillus section Nigri reveals drivers in fungal speciation.</title>
        <authorList>
            <consortium name="DOE Joint Genome Institute"/>
            <person name="Vesth T.C."/>
            <person name="Nybo J."/>
            <person name="Theobald S."/>
            <person name="Brandl J."/>
            <person name="Frisvad J.C."/>
            <person name="Nielsen K.F."/>
            <person name="Lyhne E.K."/>
            <person name="Kogle M.E."/>
            <person name="Kuo A."/>
            <person name="Riley R."/>
            <person name="Clum A."/>
            <person name="Nolan M."/>
            <person name="Lipzen A."/>
            <person name="Salamov A."/>
            <person name="Henrissat B."/>
            <person name="Wiebenga A."/>
            <person name="De vries R.P."/>
            <person name="Grigoriev I.V."/>
            <person name="Mortensen U.H."/>
            <person name="Andersen M.R."/>
            <person name="Baker S.E."/>
        </authorList>
    </citation>
    <scope>NUCLEOTIDE SEQUENCE [LARGE SCALE GENOMIC DNA]</scope>
    <source>
        <strain evidence="2 3">CBS 707.79</strain>
    </source>
</reference>
<dbReference type="AlphaFoldDB" id="A0A319DDE1"/>
<dbReference type="VEuPathDB" id="FungiDB:BO71DRAFT_202139"/>
<dbReference type="EMBL" id="KZ825853">
    <property type="protein sequence ID" value="PYH95415.1"/>
    <property type="molecule type" value="Genomic_DNA"/>
</dbReference>
<evidence type="ECO:0000313" key="3">
    <source>
        <dbReference type="Proteomes" id="UP000247810"/>
    </source>
</evidence>
<dbReference type="Proteomes" id="UP000247810">
    <property type="component" value="Unassembled WGS sequence"/>
</dbReference>
<proteinExistence type="predicted"/>
<protein>
    <submittedName>
        <fullName evidence="2">Uncharacterized protein</fullName>
    </submittedName>
</protein>